<dbReference type="GeneID" id="25395031"/>
<dbReference type="EMBL" id="CP002117">
    <property type="protein sequence ID" value="ADN37207.1"/>
    <property type="molecule type" value="Genomic_DNA"/>
</dbReference>
<gene>
    <name evidence="3" type="ordered locus">Mpet_2463</name>
</gene>
<evidence type="ECO:0000313" key="3">
    <source>
        <dbReference type="EMBL" id="ADN37207.1"/>
    </source>
</evidence>
<keyword evidence="1" id="KW-0812">Transmembrane</keyword>
<keyword evidence="4" id="KW-1185">Reference proteome</keyword>
<dbReference type="InterPro" id="IPR012859">
    <property type="entry name" value="Pilin_N_archaeal"/>
</dbReference>
<dbReference type="HOGENOM" id="CLU_103618_0_0_2"/>
<dbReference type="RefSeq" id="WP_013330384.1">
    <property type="nucleotide sequence ID" value="NC_014507.1"/>
</dbReference>
<proteinExistence type="predicted"/>
<name>E1REG4_METP4</name>
<evidence type="ECO:0000313" key="4">
    <source>
        <dbReference type="Proteomes" id="UP000006565"/>
    </source>
</evidence>
<feature type="transmembrane region" description="Helical" evidence="1">
    <location>
        <begin position="12"/>
        <end position="33"/>
    </location>
</feature>
<accession>E1REG4</accession>
<feature type="domain" description="Archaeal Type IV pilin N-terminal" evidence="2">
    <location>
        <begin position="8"/>
        <end position="79"/>
    </location>
</feature>
<dbReference type="KEGG" id="mpi:Mpet_2463"/>
<organism evidence="3 4">
    <name type="scientific">Methanolacinia petrolearia (strain DSM 11571 / OCM 486 / SEBR 4847)</name>
    <name type="common">Methanoplanus petrolearius</name>
    <dbReference type="NCBI Taxonomy" id="679926"/>
    <lineage>
        <taxon>Archaea</taxon>
        <taxon>Methanobacteriati</taxon>
        <taxon>Methanobacteriota</taxon>
        <taxon>Stenosarchaea group</taxon>
        <taxon>Methanomicrobia</taxon>
        <taxon>Methanomicrobiales</taxon>
        <taxon>Methanomicrobiaceae</taxon>
        <taxon>Methanolacinia</taxon>
    </lineage>
</organism>
<dbReference type="OrthoDB" id="112390at2157"/>
<dbReference type="InterPro" id="IPR013373">
    <property type="entry name" value="Flagellin/pilin_N_arc"/>
</dbReference>
<reference evidence="3 4" key="1">
    <citation type="journal article" date="2010" name="Stand. Genomic Sci.">
        <title>Complete genome sequence of Methanoplanus petrolearius type strain (SEBR 4847).</title>
        <authorList>
            <person name="Brambilla E."/>
            <person name="Djao O.D."/>
            <person name="Daligault H."/>
            <person name="Lapidus A."/>
            <person name="Lucas S."/>
            <person name="Hammon N."/>
            <person name="Nolan M."/>
            <person name="Tice H."/>
            <person name="Cheng J.F."/>
            <person name="Han C."/>
            <person name="Tapia R."/>
            <person name="Goodwin L."/>
            <person name="Pitluck S."/>
            <person name="Liolios K."/>
            <person name="Ivanova N."/>
            <person name="Mavromatis K."/>
            <person name="Mikhailova N."/>
            <person name="Pati A."/>
            <person name="Chen A."/>
            <person name="Palaniappan K."/>
            <person name="Land M."/>
            <person name="Hauser L."/>
            <person name="Chang Y.J."/>
            <person name="Jeffries C.D."/>
            <person name="Rohde M."/>
            <person name="Spring S."/>
            <person name="Sikorski J."/>
            <person name="Goker M."/>
            <person name="Woyke T."/>
            <person name="Bristow J."/>
            <person name="Eisen J.A."/>
            <person name="Markowitz V."/>
            <person name="Hugenholtz P."/>
            <person name="Kyrpides N.C."/>
            <person name="Klenk H.P."/>
        </authorList>
    </citation>
    <scope>NUCLEOTIDE SEQUENCE [LARGE SCALE GENOMIC DNA]</scope>
    <source>
        <strain evidence="4">DSM 11571 / OCM 486 / SEBR 4847</strain>
    </source>
</reference>
<dbReference type="eggNOG" id="arCOG02421">
    <property type="taxonomic scope" value="Archaea"/>
</dbReference>
<keyword evidence="1" id="KW-1133">Transmembrane helix</keyword>
<dbReference type="Pfam" id="PF07790">
    <property type="entry name" value="Pilin_N"/>
    <property type="match status" value="1"/>
</dbReference>
<protein>
    <recommendedName>
        <fullName evidence="2">Archaeal Type IV pilin N-terminal domain-containing protein</fullName>
    </recommendedName>
</protein>
<evidence type="ECO:0000259" key="2">
    <source>
        <dbReference type="Pfam" id="PF07790"/>
    </source>
</evidence>
<keyword evidence="1" id="KW-0472">Membrane</keyword>
<dbReference type="STRING" id="679926.Mpet_2463"/>
<sequence precursor="true">MKPKLRNDAVSPVIGIMLMLVVTIIIAAVVSAFGSGMIDSQAKTPQAKIGATFSVSQGMTITHDGGDAIPLDSIVFITQHGPGFGPSTEPFAEVLNTSIIADEDGNQVFLTSSTGGKSSFNPGDTLYISTDNCSMEMLQPGLYKTSKTSFSGGAITALKYQRTQNVGKTFILKVNDKDGNLISTCEVKITS</sequence>
<dbReference type="Proteomes" id="UP000006565">
    <property type="component" value="Chromosome"/>
</dbReference>
<dbReference type="NCBIfam" id="TIGR02537">
    <property type="entry name" value="arch_flag_Nterm"/>
    <property type="match status" value="1"/>
</dbReference>
<dbReference type="AlphaFoldDB" id="E1REG4"/>
<evidence type="ECO:0000256" key="1">
    <source>
        <dbReference type="SAM" id="Phobius"/>
    </source>
</evidence>